<name>A0ACB8RTM4_9AGAM</name>
<dbReference type="EMBL" id="MU275910">
    <property type="protein sequence ID" value="KAI0047121.1"/>
    <property type="molecule type" value="Genomic_DNA"/>
</dbReference>
<accession>A0ACB8RTM4</accession>
<feature type="non-terminal residue" evidence="1">
    <location>
        <position position="322"/>
    </location>
</feature>
<reference evidence="1" key="1">
    <citation type="submission" date="2021-02" db="EMBL/GenBank/DDBJ databases">
        <authorList>
            <consortium name="DOE Joint Genome Institute"/>
            <person name="Ahrendt S."/>
            <person name="Looney B.P."/>
            <person name="Miyauchi S."/>
            <person name="Morin E."/>
            <person name="Drula E."/>
            <person name="Courty P.E."/>
            <person name="Chicoki N."/>
            <person name="Fauchery L."/>
            <person name="Kohler A."/>
            <person name="Kuo A."/>
            <person name="Labutti K."/>
            <person name="Pangilinan J."/>
            <person name="Lipzen A."/>
            <person name="Riley R."/>
            <person name="Andreopoulos W."/>
            <person name="He G."/>
            <person name="Johnson J."/>
            <person name="Barry K.W."/>
            <person name="Grigoriev I.V."/>
            <person name="Nagy L."/>
            <person name="Hibbett D."/>
            <person name="Henrissat B."/>
            <person name="Matheny P.B."/>
            <person name="Labbe J."/>
            <person name="Martin F."/>
        </authorList>
    </citation>
    <scope>NUCLEOTIDE SEQUENCE</scope>
    <source>
        <strain evidence="1">FP105234-sp</strain>
    </source>
</reference>
<evidence type="ECO:0000313" key="2">
    <source>
        <dbReference type="Proteomes" id="UP000814033"/>
    </source>
</evidence>
<dbReference type="Proteomes" id="UP000814033">
    <property type="component" value="Unassembled WGS sequence"/>
</dbReference>
<protein>
    <submittedName>
        <fullName evidence="1">Uncharacterized protein</fullName>
    </submittedName>
</protein>
<sequence>TMSTTSLTARFEQSSVTKPPVLTAGNITPVELREFKYGCEAYHKHKGIPPEAHTRMITDGFQDPRIREWIRNRREFYEALPLAEFLEHVSRRWLQAGWELRVSNELLNSRQKNRPFNEWQVKLSSKNTLLVGTPSHLDDDALRRKLQAGMNIDLGAEVVDALLPADLDLQDWLDAVEALDAKRIRHLESITSAVARYRKEQPSQSTAARSASASASTQRTGSSSSARTTGRCPALTDEERALLDKHEGCLKCRRPYAGHRSVQCTNGFPAAEGYKPLTEAAALKAATARPATKARSKPLVAAVLPSAEESTSGVIGDGSDSD</sequence>
<proteinExistence type="predicted"/>
<organism evidence="1 2">
    <name type="scientific">Auriscalpium vulgare</name>
    <dbReference type="NCBI Taxonomy" id="40419"/>
    <lineage>
        <taxon>Eukaryota</taxon>
        <taxon>Fungi</taxon>
        <taxon>Dikarya</taxon>
        <taxon>Basidiomycota</taxon>
        <taxon>Agaricomycotina</taxon>
        <taxon>Agaricomycetes</taxon>
        <taxon>Russulales</taxon>
        <taxon>Auriscalpiaceae</taxon>
        <taxon>Auriscalpium</taxon>
    </lineage>
</organism>
<comment type="caution">
    <text evidence="1">The sequence shown here is derived from an EMBL/GenBank/DDBJ whole genome shotgun (WGS) entry which is preliminary data.</text>
</comment>
<feature type="non-terminal residue" evidence="1">
    <location>
        <position position="1"/>
    </location>
</feature>
<reference evidence="1" key="2">
    <citation type="journal article" date="2022" name="New Phytol.">
        <title>Evolutionary transition to the ectomycorrhizal habit in the genomes of a hyperdiverse lineage of mushroom-forming fungi.</title>
        <authorList>
            <person name="Looney B."/>
            <person name="Miyauchi S."/>
            <person name="Morin E."/>
            <person name="Drula E."/>
            <person name="Courty P.E."/>
            <person name="Kohler A."/>
            <person name="Kuo A."/>
            <person name="LaButti K."/>
            <person name="Pangilinan J."/>
            <person name="Lipzen A."/>
            <person name="Riley R."/>
            <person name="Andreopoulos W."/>
            <person name="He G."/>
            <person name="Johnson J."/>
            <person name="Nolan M."/>
            <person name="Tritt A."/>
            <person name="Barry K.W."/>
            <person name="Grigoriev I.V."/>
            <person name="Nagy L.G."/>
            <person name="Hibbett D."/>
            <person name="Henrissat B."/>
            <person name="Matheny P.B."/>
            <person name="Labbe J."/>
            <person name="Martin F.M."/>
        </authorList>
    </citation>
    <scope>NUCLEOTIDE SEQUENCE</scope>
    <source>
        <strain evidence="1">FP105234-sp</strain>
    </source>
</reference>
<keyword evidence="2" id="KW-1185">Reference proteome</keyword>
<gene>
    <name evidence="1" type="ORF">FA95DRAFT_1474948</name>
</gene>
<evidence type="ECO:0000313" key="1">
    <source>
        <dbReference type="EMBL" id="KAI0047121.1"/>
    </source>
</evidence>